<dbReference type="InterPro" id="IPR004170">
    <property type="entry name" value="WWE_dom"/>
</dbReference>
<dbReference type="PROSITE" id="PS51059">
    <property type="entry name" value="PARP_CATALYTIC"/>
    <property type="match status" value="1"/>
</dbReference>
<dbReference type="InterPro" id="IPR037197">
    <property type="entry name" value="WWE_dom_sf"/>
</dbReference>
<dbReference type="AlphaFoldDB" id="A0A8J5LZH9"/>
<evidence type="ECO:0000259" key="6">
    <source>
        <dbReference type="PROSITE" id="PS50918"/>
    </source>
</evidence>
<evidence type="ECO:0000256" key="4">
    <source>
        <dbReference type="ARBA" id="ARBA00023242"/>
    </source>
</evidence>
<evidence type="ECO:0000313" key="9">
    <source>
        <dbReference type="EMBL" id="KAG6529037.1"/>
    </source>
</evidence>
<proteinExistence type="predicted"/>
<evidence type="ECO:0000256" key="2">
    <source>
        <dbReference type="ARBA" id="ARBA00022473"/>
    </source>
</evidence>
<organism evidence="9 10">
    <name type="scientific">Zingiber officinale</name>
    <name type="common">Ginger</name>
    <name type="synonym">Amomum zingiber</name>
    <dbReference type="NCBI Taxonomy" id="94328"/>
    <lineage>
        <taxon>Eukaryota</taxon>
        <taxon>Viridiplantae</taxon>
        <taxon>Streptophyta</taxon>
        <taxon>Embryophyta</taxon>
        <taxon>Tracheophyta</taxon>
        <taxon>Spermatophyta</taxon>
        <taxon>Magnoliopsida</taxon>
        <taxon>Liliopsida</taxon>
        <taxon>Zingiberales</taxon>
        <taxon>Zingiberaceae</taxon>
        <taxon>Zingiber</taxon>
    </lineage>
</organism>
<dbReference type="PANTHER" id="PTHR32263:SF19">
    <property type="entry name" value="OS03G0230300 PROTEIN"/>
    <property type="match status" value="1"/>
</dbReference>
<dbReference type="PROSITE" id="PS51879">
    <property type="entry name" value="RST"/>
    <property type="match status" value="1"/>
</dbReference>
<evidence type="ECO:0008006" key="11">
    <source>
        <dbReference type="Google" id="ProtNLM"/>
    </source>
</evidence>
<dbReference type="GO" id="GO:0005634">
    <property type="term" value="C:nucleus"/>
    <property type="evidence" value="ECO:0007669"/>
    <property type="project" value="UniProtKB-SubCell"/>
</dbReference>
<evidence type="ECO:0000256" key="1">
    <source>
        <dbReference type="ARBA" id="ARBA00004123"/>
    </source>
</evidence>
<dbReference type="Pfam" id="PF12174">
    <property type="entry name" value="RST"/>
    <property type="match status" value="1"/>
</dbReference>
<dbReference type="Gene3D" id="3.30.720.50">
    <property type="match status" value="1"/>
</dbReference>
<comment type="subcellular location">
    <subcellularLocation>
        <location evidence="1">Nucleus</location>
    </subcellularLocation>
</comment>
<evidence type="ECO:0000259" key="8">
    <source>
        <dbReference type="PROSITE" id="PS51879"/>
    </source>
</evidence>
<dbReference type="SUPFAM" id="SSF117839">
    <property type="entry name" value="WWE domain"/>
    <property type="match status" value="1"/>
</dbReference>
<dbReference type="Pfam" id="PF23467">
    <property type="entry name" value="WWE_5"/>
    <property type="match status" value="1"/>
</dbReference>
<accession>A0A8J5LZH9</accession>
<feature type="region of interest" description="Disordered" evidence="5">
    <location>
        <begin position="158"/>
        <end position="194"/>
    </location>
</feature>
<feature type="domain" description="PARP catalytic" evidence="7">
    <location>
        <begin position="187"/>
        <end position="409"/>
    </location>
</feature>
<dbReference type="PROSITE" id="PS50918">
    <property type="entry name" value="WWE"/>
    <property type="match status" value="1"/>
</dbReference>
<keyword evidence="4" id="KW-0539">Nucleus</keyword>
<dbReference type="EMBL" id="JACMSC010000003">
    <property type="protein sequence ID" value="KAG6529037.1"/>
    <property type="molecule type" value="Genomic_DNA"/>
</dbReference>
<reference evidence="9 10" key="1">
    <citation type="submission" date="2020-08" db="EMBL/GenBank/DDBJ databases">
        <title>Plant Genome Project.</title>
        <authorList>
            <person name="Zhang R.-G."/>
        </authorList>
    </citation>
    <scope>NUCLEOTIDE SEQUENCE [LARGE SCALE GENOMIC DNA]</scope>
    <source>
        <tissue evidence="9">Rhizome</tissue>
    </source>
</reference>
<feature type="domain" description="RST" evidence="8">
    <location>
        <begin position="393"/>
        <end position="462"/>
    </location>
</feature>
<dbReference type="InterPro" id="IPR044964">
    <property type="entry name" value="RCD1/SRO1-5"/>
</dbReference>
<comment type="caution">
    <text evidence="9">The sequence shown here is derived from an EMBL/GenBank/DDBJ whole genome shotgun (WGS) entry which is preliminary data.</text>
</comment>
<evidence type="ECO:0000259" key="7">
    <source>
        <dbReference type="PROSITE" id="PS51059"/>
    </source>
</evidence>
<dbReference type="GO" id="GO:0003950">
    <property type="term" value="F:NAD+ poly-ADP-ribosyltransferase activity"/>
    <property type="evidence" value="ECO:0007669"/>
    <property type="project" value="InterPro"/>
</dbReference>
<gene>
    <name evidence="9" type="ORF">ZIOFF_011229</name>
</gene>
<evidence type="ECO:0000256" key="3">
    <source>
        <dbReference type="ARBA" id="ARBA00023016"/>
    </source>
</evidence>
<feature type="domain" description="WWE" evidence="6">
    <location>
        <begin position="70"/>
        <end position="145"/>
    </location>
</feature>
<keyword evidence="3" id="KW-0346">Stress response</keyword>
<name>A0A8J5LZH9_ZINOF</name>
<dbReference type="Gene3D" id="3.90.228.10">
    <property type="match status" value="1"/>
</dbReference>
<dbReference type="Proteomes" id="UP000734854">
    <property type="component" value="Unassembled WGS sequence"/>
</dbReference>
<evidence type="ECO:0000313" key="10">
    <source>
        <dbReference type="Proteomes" id="UP000734854"/>
    </source>
</evidence>
<dbReference type="InterPro" id="IPR022003">
    <property type="entry name" value="RST"/>
</dbReference>
<dbReference type="InterPro" id="IPR057823">
    <property type="entry name" value="WWE_RCD1"/>
</dbReference>
<dbReference type="InterPro" id="IPR012317">
    <property type="entry name" value="Poly(ADP-ribose)pol_cat_dom"/>
</dbReference>
<dbReference type="PANTHER" id="PTHR32263">
    <property type="entry name" value="INACTIVE POLY [ADP-RIBOSE] POLYMERASE SRO4-RELATED"/>
    <property type="match status" value="1"/>
</dbReference>
<protein>
    <recommendedName>
        <fullName evidence="11">Poly [ADP-ribose] polymerase</fullName>
    </recommendedName>
</protein>
<evidence type="ECO:0000256" key="5">
    <source>
        <dbReference type="SAM" id="MobiDB-lite"/>
    </source>
</evidence>
<keyword evidence="2" id="KW-0217">Developmental protein</keyword>
<keyword evidence="10" id="KW-1185">Reference proteome</keyword>
<sequence length="462" mass="51173">MARSESTGTAFWCLNWAARGLRPEPINDFAAAVLRPLERPLTMNRPTTRFSDDRRRLAMLHSASGGHLSREFHDFKKSAAPSRILFYRDGAWTDFSPAATVALRAHFVAGKTSFKLPIAGSCYLFDFRSMSQTDTDTNVANSIAWVDAHGRCVFPTSAIGNQSLPPPPPPIPLSESPAESADCDSEGSTATSLGRAGWNGAEACREGDKYFTPVASWFLKDYRRYAPTVVITAIHRCTISASRSKAFQLQEQMTKAARGDANIKVSWYGASAEEVAAVVSHGFGKPANARPGSPVGGFGLHLSALPFSHSSAVEANSSDGERHMLLCRVILGRPEKVNTASEEQHHPSSDEFDSGVDVTANPKHYVVWSTHMNTHIIPDFIVSYKIPNRPRSAANSAPRLMFLQLLAEMRRLLPSWMMRIAEDFYKQYQERKISKEVFIRNIRGLVGDKLLVSIVKIIRRRH</sequence>
<dbReference type="SUPFAM" id="SSF56399">
    <property type="entry name" value="ADP-ribosylation"/>
    <property type="match status" value="1"/>
</dbReference>